<dbReference type="Proteomes" id="UP000321548">
    <property type="component" value="Unassembled WGS sequence"/>
</dbReference>
<dbReference type="PANTHER" id="PTHR35561:SF1">
    <property type="entry name" value="RNA 2',3'-CYCLIC PHOSPHODIESTERASE"/>
    <property type="match status" value="1"/>
</dbReference>
<evidence type="ECO:0000256" key="1">
    <source>
        <dbReference type="ARBA" id="ARBA00022801"/>
    </source>
</evidence>
<feature type="domain" description="Phosphoesterase HXTX" evidence="2">
    <location>
        <begin position="55"/>
        <end position="120"/>
    </location>
</feature>
<dbReference type="Gene3D" id="3.90.1140.10">
    <property type="entry name" value="Cyclic phosphodiesterase"/>
    <property type="match status" value="1"/>
</dbReference>
<name>A0A5C8P4U4_9BURK</name>
<comment type="caution">
    <text evidence="3">The sequence shown here is derived from an EMBL/GenBank/DDBJ whole genome shotgun (WGS) entry which is preliminary data.</text>
</comment>
<evidence type="ECO:0000259" key="2">
    <source>
        <dbReference type="Pfam" id="PF02834"/>
    </source>
</evidence>
<dbReference type="OrthoDB" id="7061261at2"/>
<accession>A0A5C8P4U4</accession>
<keyword evidence="1" id="KW-0378">Hydrolase</keyword>
<dbReference type="Pfam" id="PF02834">
    <property type="entry name" value="LigT_PEase"/>
    <property type="match status" value="1"/>
</dbReference>
<dbReference type="InterPro" id="IPR004175">
    <property type="entry name" value="RNA_CPDase"/>
</dbReference>
<organism evidence="3 4">
    <name type="scientific">Zeimonas arvi</name>
    <dbReference type="NCBI Taxonomy" id="2498847"/>
    <lineage>
        <taxon>Bacteria</taxon>
        <taxon>Pseudomonadati</taxon>
        <taxon>Pseudomonadota</taxon>
        <taxon>Betaproteobacteria</taxon>
        <taxon>Burkholderiales</taxon>
        <taxon>Burkholderiaceae</taxon>
        <taxon>Zeimonas</taxon>
    </lineage>
</organism>
<dbReference type="EMBL" id="VDUY01000001">
    <property type="protein sequence ID" value="TXL68686.1"/>
    <property type="molecule type" value="Genomic_DNA"/>
</dbReference>
<evidence type="ECO:0000313" key="3">
    <source>
        <dbReference type="EMBL" id="TXL68686.1"/>
    </source>
</evidence>
<protein>
    <submittedName>
        <fullName evidence="3">RNA 2',3'-cyclic phosphodiesterase</fullName>
    </submittedName>
</protein>
<keyword evidence="4" id="KW-1185">Reference proteome</keyword>
<evidence type="ECO:0000313" key="4">
    <source>
        <dbReference type="Proteomes" id="UP000321548"/>
    </source>
</evidence>
<dbReference type="GO" id="GO:0004113">
    <property type="term" value="F:2',3'-cyclic-nucleotide 3'-phosphodiesterase activity"/>
    <property type="evidence" value="ECO:0007669"/>
    <property type="project" value="InterPro"/>
</dbReference>
<dbReference type="InterPro" id="IPR009097">
    <property type="entry name" value="Cyclic_Pdiesterase"/>
</dbReference>
<dbReference type="GO" id="GO:0008664">
    <property type="term" value="F:RNA 2',3'-cyclic 3'-phosphodiesterase activity"/>
    <property type="evidence" value="ECO:0007669"/>
    <property type="project" value="InterPro"/>
</dbReference>
<proteinExistence type="predicted"/>
<dbReference type="SUPFAM" id="SSF55144">
    <property type="entry name" value="LigT-like"/>
    <property type="match status" value="1"/>
</dbReference>
<dbReference type="InterPro" id="IPR014051">
    <property type="entry name" value="Phosphoesterase_HXTX"/>
</dbReference>
<sequence length="229" mass="24849">MASSLPCAPLPVPIRAASVARRIVRTIARMAEPSCSPLAASRFFVALRPDVLASGRLGRLAAELGTRCRGRPLAARDLHLTLAFIGELPLAEGDRLVALLAGLPAKHPGFALDEIGRFGPALLWAGPSEDPPWIAPLVDAVRERLRAGGVRFDARAFKSHLTLVRNARDRAAVGTAIAHLDPKRAHPVSTWRLAVGGSHPEPTPERRYLWRRLPDIEAAGTERRHRSVK</sequence>
<reference evidence="3 4" key="1">
    <citation type="submission" date="2019-06" db="EMBL/GenBank/DDBJ databases">
        <title>Quisquiliibacterium sp. nov., isolated from a maize field.</title>
        <authorList>
            <person name="Lin S.-Y."/>
            <person name="Tsai C.-F."/>
            <person name="Young C.-C."/>
        </authorList>
    </citation>
    <scope>NUCLEOTIDE SEQUENCE [LARGE SCALE GENOMIC DNA]</scope>
    <source>
        <strain evidence="3 4">CC-CFT501</strain>
    </source>
</reference>
<dbReference type="AlphaFoldDB" id="A0A5C8P4U4"/>
<dbReference type="NCBIfam" id="TIGR02258">
    <property type="entry name" value="2_5_ligase"/>
    <property type="match status" value="1"/>
</dbReference>
<dbReference type="PANTHER" id="PTHR35561">
    <property type="entry name" value="RNA 2',3'-CYCLIC PHOSPHODIESTERASE"/>
    <property type="match status" value="1"/>
</dbReference>
<gene>
    <name evidence="3" type="primary">thpR</name>
    <name evidence="3" type="ORF">FHP08_03125</name>
</gene>